<dbReference type="InterPro" id="IPR014729">
    <property type="entry name" value="Rossmann-like_a/b/a_fold"/>
</dbReference>
<comment type="catalytic activity">
    <reaction evidence="7 8">
        <text>cytidine(34) in tRNA(Ile2) + L-lysine + ATP = lysidine(34) in tRNA(Ile2) + AMP + diphosphate + H(+)</text>
        <dbReference type="Rhea" id="RHEA:43744"/>
        <dbReference type="Rhea" id="RHEA-COMP:10625"/>
        <dbReference type="Rhea" id="RHEA-COMP:10670"/>
        <dbReference type="ChEBI" id="CHEBI:15378"/>
        <dbReference type="ChEBI" id="CHEBI:30616"/>
        <dbReference type="ChEBI" id="CHEBI:32551"/>
        <dbReference type="ChEBI" id="CHEBI:33019"/>
        <dbReference type="ChEBI" id="CHEBI:82748"/>
        <dbReference type="ChEBI" id="CHEBI:83665"/>
        <dbReference type="ChEBI" id="CHEBI:456215"/>
        <dbReference type="EC" id="6.3.4.19"/>
    </reaction>
</comment>
<reference evidence="10 11" key="1">
    <citation type="submission" date="2024-09" db="EMBL/GenBank/DDBJ databases">
        <authorList>
            <person name="Sun Q."/>
            <person name="Mori K."/>
        </authorList>
    </citation>
    <scope>NUCLEOTIDE SEQUENCE [LARGE SCALE GENOMIC DNA]</scope>
    <source>
        <strain evidence="10 11">CECT 7955</strain>
    </source>
</reference>
<feature type="binding site" evidence="8">
    <location>
        <begin position="26"/>
        <end position="31"/>
    </location>
    <ligand>
        <name>ATP</name>
        <dbReference type="ChEBI" id="CHEBI:30616"/>
    </ligand>
</feature>
<comment type="similarity">
    <text evidence="8">Belongs to the tRNA(Ile)-lysidine synthase family.</text>
</comment>
<organism evidence="10 11">
    <name type="scientific">Flavobacterium jumunjinense</name>
    <dbReference type="NCBI Taxonomy" id="998845"/>
    <lineage>
        <taxon>Bacteria</taxon>
        <taxon>Pseudomonadati</taxon>
        <taxon>Bacteroidota</taxon>
        <taxon>Flavobacteriia</taxon>
        <taxon>Flavobacteriales</taxon>
        <taxon>Flavobacteriaceae</taxon>
        <taxon>Flavobacterium</taxon>
    </lineage>
</organism>
<accession>A0ABV5GK13</accession>
<name>A0ABV5GK13_9FLAO</name>
<keyword evidence="5 8" id="KW-0547">Nucleotide-binding</keyword>
<keyword evidence="6 8" id="KW-0067">ATP-binding</keyword>
<dbReference type="HAMAP" id="MF_01161">
    <property type="entry name" value="tRNA_Ile_lys_synt"/>
    <property type="match status" value="1"/>
</dbReference>
<dbReference type="NCBIfam" id="TIGR02433">
    <property type="entry name" value="lysidine_TilS_C"/>
    <property type="match status" value="1"/>
</dbReference>
<dbReference type="PANTHER" id="PTHR43033">
    <property type="entry name" value="TRNA(ILE)-LYSIDINE SYNTHASE-RELATED"/>
    <property type="match status" value="1"/>
</dbReference>
<evidence type="ECO:0000256" key="7">
    <source>
        <dbReference type="ARBA" id="ARBA00048539"/>
    </source>
</evidence>
<keyword evidence="3 8" id="KW-0436">Ligase</keyword>
<feature type="domain" description="Lysidine-tRNA(Ile) synthetase C-terminal" evidence="9">
    <location>
        <begin position="361"/>
        <end position="433"/>
    </location>
</feature>
<dbReference type="Pfam" id="PF11734">
    <property type="entry name" value="TilS_C"/>
    <property type="match status" value="1"/>
</dbReference>
<keyword evidence="4 8" id="KW-0819">tRNA processing</keyword>
<dbReference type="InterPro" id="IPR012796">
    <property type="entry name" value="Lysidine-tRNA-synth_C"/>
</dbReference>
<dbReference type="PANTHER" id="PTHR43033:SF1">
    <property type="entry name" value="TRNA(ILE)-LYSIDINE SYNTHASE-RELATED"/>
    <property type="match status" value="1"/>
</dbReference>
<evidence type="ECO:0000256" key="2">
    <source>
        <dbReference type="ARBA" id="ARBA00022490"/>
    </source>
</evidence>
<comment type="subcellular location">
    <subcellularLocation>
        <location evidence="1 8">Cytoplasm</location>
    </subcellularLocation>
</comment>
<comment type="caution">
    <text evidence="10">The sequence shown here is derived from an EMBL/GenBank/DDBJ whole genome shotgun (WGS) entry which is preliminary data.</text>
</comment>
<protein>
    <recommendedName>
        <fullName evidence="8">tRNA(Ile)-lysidine synthase</fullName>
        <ecNumber evidence="8">6.3.4.19</ecNumber>
    </recommendedName>
    <alternativeName>
        <fullName evidence="8">tRNA(Ile)-2-lysyl-cytidine synthase</fullName>
    </alternativeName>
    <alternativeName>
        <fullName evidence="8">tRNA(Ile)-lysidine synthetase</fullName>
    </alternativeName>
</protein>
<evidence type="ECO:0000313" key="11">
    <source>
        <dbReference type="Proteomes" id="UP001589607"/>
    </source>
</evidence>
<dbReference type="Proteomes" id="UP001589607">
    <property type="component" value="Unassembled WGS sequence"/>
</dbReference>
<dbReference type="EMBL" id="JBHMEY010000009">
    <property type="protein sequence ID" value="MFB9095658.1"/>
    <property type="molecule type" value="Genomic_DNA"/>
</dbReference>
<evidence type="ECO:0000256" key="4">
    <source>
        <dbReference type="ARBA" id="ARBA00022694"/>
    </source>
</evidence>
<evidence type="ECO:0000313" key="10">
    <source>
        <dbReference type="EMBL" id="MFB9095658.1"/>
    </source>
</evidence>
<sequence>MLNKFKQHLKNDFSFLKNKSIFLAVSGGLDSMVMLHLFQQLEYDIAILHCNFQLRGKESDGDTDFVIDYAEQFNIAWVIGHFDTKAFAKDNKLSTQVAARELRYDWFLEQLEEKEFDFVATAHHADDDLETFIINLSRGTGIEGLVGIPETNEAIIRPLLPFSRIEIEDYAKQNNLKWREDSSNASDNYLRNKIRHHVVPQLKELSPTFLQSFIKTQDYLSQANSMMEDAAMIAYMNIATHNGDEIHFDIEAMKNIPRLEGYLHFWFKKYGFTAWKDILELLDAQTGKKVNSASHLLLKNRKVLVLSKIKIKKALEKVYSIKKDQENLKIPLNITFCNIGYITNSNNNIIFVDAEKLNYPLEIRKKREGDVFHPSGMNGKKKLSKYFKDEKYSLLEKEEQWLLISNNEIVWVIGKRADQRFLANEKTINTLKIELK</sequence>
<dbReference type="Pfam" id="PF01171">
    <property type="entry name" value="ATP_bind_3"/>
    <property type="match status" value="1"/>
</dbReference>
<evidence type="ECO:0000256" key="3">
    <source>
        <dbReference type="ARBA" id="ARBA00022598"/>
    </source>
</evidence>
<dbReference type="SUPFAM" id="SSF56037">
    <property type="entry name" value="PheT/TilS domain"/>
    <property type="match status" value="1"/>
</dbReference>
<dbReference type="InterPro" id="IPR011063">
    <property type="entry name" value="TilS/TtcA_N"/>
</dbReference>
<evidence type="ECO:0000256" key="8">
    <source>
        <dbReference type="HAMAP-Rule" id="MF_01161"/>
    </source>
</evidence>
<dbReference type="CDD" id="cd01992">
    <property type="entry name" value="TilS_N"/>
    <property type="match status" value="1"/>
</dbReference>
<gene>
    <name evidence="8 10" type="primary">tilS</name>
    <name evidence="10" type="ORF">ACFFVF_03970</name>
</gene>
<dbReference type="NCBIfam" id="TIGR02432">
    <property type="entry name" value="lysidine_TilS_N"/>
    <property type="match status" value="1"/>
</dbReference>
<comment type="function">
    <text evidence="8">Ligates lysine onto the cytidine present at position 34 of the AUA codon-specific tRNA(Ile) that contains the anticodon CAU, in an ATP-dependent manner. Cytidine is converted to lysidine, thus changing the amino acid specificity of the tRNA from methionine to isoleucine.</text>
</comment>
<dbReference type="SUPFAM" id="SSF52402">
    <property type="entry name" value="Adenine nucleotide alpha hydrolases-like"/>
    <property type="match status" value="1"/>
</dbReference>
<dbReference type="GO" id="GO:0032267">
    <property type="term" value="F:tRNA(Ile)-lysidine synthase activity"/>
    <property type="evidence" value="ECO:0007669"/>
    <property type="project" value="UniProtKB-EC"/>
</dbReference>
<evidence type="ECO:0000256" key="5">
    <source>
        <dbReference type="ARBA" id="ARBA00022741"/>
    </source>
</evidence>
<evidence type="ECO:0000256" key="6">
    <source>
        <dbReference type="ARBA" id="ARBA00022840"/>
    </source>
</evidence>
<dbReference type="InterPro" id="IPR012795">
    <property type="entry name" value="tRNA_Ile_lys_synt_N"/>
</dbReference>
<evidence type="ECO:0000259" key="9">
    <source>
        <dbReference type="SMART" id="SM00977"/>
    </source>
</evidence>
<dbReference type="EC" id="6.3.4.19" evidence="8"/>
<evidence type="ECO:0000256" key="1">
    <source>
        <dbReference type="ARBA" id="ARBA00004496"/>
    </source>
</evidence>
<keyword evidence="11" id="KW-1185">Reference proteome</keyword>
<dbReference type="InterPro" id="IPR012094">
    <property type="entry name" value="tRNA_Ile_lys_synt"/>
</dbReference>
<dbReference type="SMART" id="SM00977">
    <property type="entry name" value="TilS_C"/>
    <property type="match status" value="1"/>
</dbReference>
<dbReference type="Gene3D" id="3.40.50.620">
    <property type="entry name" value="HUPs"/>
    <property type="match status" value="1"/>
</dbReference>
<dbReference type="RefSeq" id="WP_236455092.1">
    <property type="nucleotide sequence ID" value="NZ_CBCSGE010000004.1"/>
</dbReference>
<comment type="domain">
    <text evidence="8">The N-terminal region contains the highly conserved SGGXDS motif, predicted to be a P-loop motif involved in ATP binding.</text>
</comment>
<keyword evidence="2 8" id="KW-0963">Cytoplasm</keyword>
<proteinExistence type="inferred from homology"/>